<accession>A0A1H1Q3T0</accession>
<dbReference type="RefSeq" id="WP_090272616.1">
    <property type="nucleotide sequence ID" value="NZ_LT629748.1"/>
</dbReference>
<feature type="transmembrane region" description="Helical" evidence="1">
    <location>
        <begin position="199"/>
        <end position="217"/>
    </location>
</feature>
<proteinExistence type="predicted"/>
<feature type="transmembrane region" description="Helical" evidence="1">
    <location>
        <begin position="29"/>
        <end position="52"/>
    </location>
</feature>
<reference evidence="3" key="1">
    <citation type="submission" date="2016-10" db="EMBL/GenBank/DDBJ databases">
        <authorList>
            <person name="Varghese N."/>
            <person name="Submissions S."/>
        </authorList>
    </citation>
    <scope>NUCLEOTIDE SEQUENCE [LARGE SCALE GENOMIC DNA]</scope>
    <source>
        <strain evidence="3">2SM5</strain>
    </source>
</reference>
<dbReference type="NCBIfam" id="TIGR03747">
    <property type="entry name" value="conj_TIGR03747"/>
    <property type="match status" value="1"/>
</dbReference>
<protein>
    <submittedName>
        <fullName evidence="2">Integrating conjugative element membrane protein, PFL_4697 family</fullName>
    </submittedName>
</protein>
<dbReference type="STRING" id="797277.SAMN05216198_1362"/>
<dbReference type="AlphaFoldDB" id="A0A1H1Q3T0"/>
<feature type="transmembrane region" description="Helical" evidence="1">
    <location>
        <begin position="156"/>
        <end position="179"/>
    </location>
</feature>
<name>A0A1H1Q3T0_9GAMM</name>
<dbReference type="EMBL" id="LT629748">
    <property type="protein sequence ID" value="SDS17639.1"/>
    <property type="molecule type" value="Genomic_DNA"/>
</dbReference>
<dbReference type="Pfam" id="PF14348">
    <property type="entry name" value="DtrJ-like"/>
    <property type="match status" value="1"/>
</dbReference>
<sequence length="249" mass="27975">MSDAPATAHKHQTQRHSLIVRLISLPLRLLGVLIGALLMSIVIECVGMHLFWKDEGWQHSQSMLQYELSHLSSQFTRSAIIQEPGRTAHQLVDTGYQWIFIKTGLVDQMSRKAQRARAPSRGDKRDFRYVISQTYVWIENYLIAAAFTTLTFMVRLLILVLTLPLILMAAFVGLVDGLVRRDVRKFGAGRESGFIYHRAKASLMPLAVLPWVLYLAMPISVHPLLILLPSAAVLGLAVNIAVGSFKKYL</sequence>
<dbReference type="InterPro" id="IPR022266">
    <property type="entry name" value="DtrJ-like"/>
</dbReference>
<keyword evidence="1" id="KW-0812">Transmembrane</keyword>
<keyword evidence="3" id="KW-1185">Reference proteome</keyword>
<gene>
    <name evidence="2" type="ORF">SAMN05216198_1362</name>
</gene>
<feature type="transmembrane region" description="Helical" evidence="1">
    <location>
        <begin position="223"/>
        <end position="245"/>
    </location>
</feature>
<organism evidence="2 3">
    <name type="scientific">Halopseudomonas litoralis</name>
    <dbReference type="NCBI Taxonomy" id="797277"/>
    <lineage>
        <taxon>Bacteria</taxon>
        <taxon>Pseudomonadati</taxon>
        <taxon>Pseudomonadota</taxon>
        <taxon>Gammaproteobacteria</taxon>
        <taxon>Pseudomonadales</taxon>
        <taxon>Pseudomonadaceae</taxon>
        <taxon>Halopseudomonas</taxon>
    </lineage>
</organism>
<evidence type="ECO:0000313" key="3">
    <source>
        <dbReference type="Proteomes" id="UP000243426"/>
    </source>
</evidence>
<dbReference type="OrthoDB" id="8443503at2"/>
<evidence type="ECO:0000313" key="2">
    <source>
        <dbReference type="EMBL" id="SDS17639.1"/>
    </source>
</evidence>
<evidence type="ECO:0000256" key="1">
    <source>
        <dbReference type="SAM" id="Phobius"/>
    </source>
</evidence>
<dbReference type="Proteomes" id="UP000243426">
    <property type="component" value="Chromosome I"/>
</dbReference>
<keyword evidence="1" id="KW-1133">Transmembrane helix</keyword>
<keyword evidence="1" id="KW-0472">Membrane</keyword>